<evidence type="ECO:0000313" key="2">
    <source>
        <dbReference type="Proteomes" id="UP000326178"/>
    </source>
</evidence>
<accession>A0A5J6FDL7</accession>
<proteinExistence type="predicted"/>
<protein>
    <submittedName>
        <fullName evidence="1">Uncharacterized protein</fullName>
    </submittedName>
</protein>
<keyword evidence="2" id="KW-1185">Reference proteome</keyword>
<reference evidence="1 2" key="1">
    <citation type="submission" date="2017-09" db="EMBL/GenBank/DDBJ databases">
        <authorList>
            <person name="Lee N."/>
            <person name="Cho B.-K."/>
        </authorList>
    </citation>
    <scope>NUCLEOTIDE SEQUENCE [LARGE SCALE GENOMIC DNA]</scope>
    <source>
        <strain evidence="1 2">ATCC 12769</strain>
    </source>
</reference>
<gene>
    <name evidence="1" type="ORF">CP967_17750</name>
</gene>
<name>A0A5J6FDL7_9ACTN</name>
<dbReference type="OrthoDB" id="4299856at2"/>
<dbReference type="EMBL" id="CP023702">
    <property type="protein sequence ID" value="QEU73594.1"/>
    <property type="molecule type" value="Genomic_DNA"/>
</dbReference>
<organism evidence="1 2">
    <name type="scientific">Streptomyces nitrosporeus</name>
    <dbReference type="NCBI Taxonomy" id="28894"/>
    <lineage>
        <taxon>Bacteria</taxon>
        <taxon>Bacillati</taxon>
        <taxon>Actinomycetota</taxon>
        <taxon>Actinomycetes</taxon>
        <taxon>Kitasatosporales</taxon>
        <taxon>Streptomycetaceae</taxon>
        <taxon>Streptomyces</taxon>
    </lineage>
</organism>
<dbReference type="Proteomes" id="UP000326178">
    <property type="component" value="Chromosome"/>
</dbReference>
<sequence length="134" mass="14095">MSAPTTGYPWRDAWPPVARPGDGGAWVAGACWLYCRREDVAVLWVGTVTTPGATGDVYACGPCLVELGQLVRAQAHARDVRAVPAGPYATVRPAGAPGPIGGSGPSRGLVCEHRRTERRGGTTYCQGCGRQLYL</sequence>
<evidence type="ECO:0000313" key="1">
    <source>
        <dbReference type="EMBL" id="QEU73594.1"/>
    </source>
</evidence>
<dbReference type="KEGG" id="snk:CP967_17750"/>
<dbReference type="AlphaFoldDB" id="A0A5J6FDL7"/>
<dbReference type="RefSeq" id="WP_150488900.1">
    <property type="nucleotide sequence ID" value="NZ_BMUV01000015.1"/>
</dbReference>